<keyword evidence="13" id="KW-1185">Reference proteome</keyword>
<evidence type="ECO:0000259" key="10">
    <source>
        <dbReference type="PROSITE" id="PS50011"/>
    </source>
</evidence>
<evidence type="ECO:0000313" key="13">
    <source>
        <dbReference type="Proteomes" id="UP000332933"/>
    </source>
</evidence>
<evidence type="ECO:0000256" key="5">
    <source>
        <dbReference type="ARBA" id="ARBA00022777"/>
    </source>
</evidence>
<dbReference type="Gene3D" id="1.10.510.10">
    <property type="entry name" value="Transferase(Phosphotransferase) domain 1"/>
    <property type="match status" value="1"/>
</dbReference>
<comment type="catalytic activity">
    <reaction evidence="7">
        <text>L-threonyl-[protein] + ATP = O-phospho-L-threonyl-[protein] + ADP + H(+)</text>
        <dbReference type="Rhea" id="RHEA:46608"/>
        <dbReference type="Rhea" id="RHEA-COMP:11060"/>
        <dbReference type="Rhea" id="RHEA-COMP:11605"/>
        <dbReference type="ChEBI" id="CHEBI:15378"/>
        <dbReference type="ChEBI" id="CHEBI:30013"/>
        <dbReference type="ChEBI" id="CHEBI:30616"/>
        <dbReference type="ChEBI" id="CHEBI:61977"/>
        <dbReference type="ChEBI" id="CHEBI:456216"/>
        <dbReference type="EC" id="2.7.11.1"/>
    </reaction>
</comment>
<protein>
    <recommendedName>
        <fullName evidence="1">non-specific serine/threonine protein kinase</fullName>
        <ecNumber evidence="1">2.7.11.1</ecNumber>
    </recommendedName>
</protein>
<dbReference type="EMBL" id="CAADRA010005391">
    <property type="protein sequence ID" value="VFT89325.1"/>
    <property type="molecule type" value="Genomic_DNA"/>
</dbReference>
<evidence type="ECO:0000256" key="2">
    <source>
        <dbReference type="ARBA" id="ARBA00022527"/>
    </source>
</evidence>
<name>A0A485KX19_9STRA</name>
<dbReference type="EC" id="2.7.11.1" evidence="1"/>
<dbReference type="AlphaFoldDB" id="A0A485KX19"/>
<dbReference type="SUPFAM" id="SSF56112">
    <property type="entry name" value="Protein kinase-like (PK-like)"/>
    <property type="match status" value="1"/>
</dbReference>
<dbReference type="Gene3D" id="3.30.200.20">
    <property type="entry name" value="Phosphorylase Kinase, domain 1"/>
    <property type="match status" value="1"/>
</dbReference>
<comment type="catalytic activity">
    <reaction evidence="8">
        <text>L-seryl-[protein] + ATP = O-phospho-L-seryl-[protein] + ADP + H(+)</text>
        <dbReference type="Rhea" id="RHEA:17989"/>
        <dbReference type="Rhea" id="RHEA-COMP:9863"/>
        <dbReference type="Rhea" id="RHEA-COMP:11604"/>
        <dbReference type="ChEBI" id="CHEBI:15378"/>
        <dbReference type="ChEBI" id="CHEBI:29999"/>
        <dbReference type="ChEBI" id="CHEBI:30616"/>
        <dbReference type="ChEBI" id="CHEBI:83421"/>
        <dbReference type="ChEBI" id="CHEBI:456216"/>
        <dbReference type="EC" id="2.7.11.1"/>
    </reaction>
</comment>
<dbReference type="SMART" id="SM00220">
    <property type="entry name" value="S_TKc"/>
    <property type="match status" value="1"/>
</dbReference>
<dbReference type="Pfam" id="PF00069">
    <property type="entry name" value="Pkinase"/>
    <property type="match status" value="1"/>
</dbReference>
<keyword evidence="4" id="KW-0547">Nucleotide-binding</keyword>
<reference evidence="12 13" key="1">
    <citation type="submission" date="2019-03" db="EMBL/GenBank/DDBJ databases">
        <authorList>
            <person name="Gaulin E."/>
            <person name="Dumas B."/>
        </authorList>
    </citation>
    <scope>NUCLEOTIDE SEQUENCE [LARGE SCALE GENOMIC DNA]</scope>
    <source>
        <strain evidence="12">CBS 568.67</strain>
    </source>
</reference>
<evidence type="ECO:0000256" key="4">
    <source>
        <dbReference type="ARBA" id="ARBA00022741"/>
    </source>
</evidence>
<dbReference type="InterPro" id="IPR011009">
    <property type="entry name" value="Kinase-like_dom_sf"/>
</dbReference>
<reference evidence="11" key="2">
    <citation type="submission" date="2019-06" db="EMBL/GenBank/DDBJ databases">
        <title>Genomics analysis of Aphanomyces spp. identifies a new class of oomycete effector associated with host adaptation.</title>
        <authorList>
            <person name="Gaulin E."/>
        </authorList>
    </citation>
    <scope>NUCLEOTIDE SEQUENCE</scope>
    <source>
        <strain evidence="11">CBS 578.67</strain>
    </source>
</reference>
<dbReference type="InterPro" id="IPR000719">
    <property type="entry name" value="Prot_kinase_dom"/>
</dbReference>
<dbReference type="FunFam" id="1.10.510.10:FF:002219">
    <property type="entry name" value="Uncharacterized protein"/>
    <property type="match status" value="1"/>
</dbReference>
<dbReference type="InterPro" id="IPR008271">
    <property type="entry name" value="Ser/Thr_kinase_AS"/>
</dbReference>
<proteinExistence type="predicted"/>
<evidence type="ECO:0000256" key="6">
    <source>
        <dbReference type="ARBA" id="ARBA00022840"/>
    </source>
</evidence>
<sequence length="625" mass="69612">MNDRRRKLHALKVDRYDGQSIFINGELRYELGGYLGGGTAGVVYEAFCLSTKQHVALKILNPIGYKLMPTSLLSRCLVAIKGRQMESEVANGIQPMRNEHVWWLVHQSSKQAIAAYEDPRSGAVKELTLPRCIEVWGTDFDQLDDEITEALRDVTVKGQVFKVPTIPKKFVKFARNRSSIYREISNMSELDAHMNVLRLDDALELQQDSKCTIFLVLELAAGGELFDRIKLDCGTDEATARAYFKQLVSGVSFCHRSGVCHRDLKPENLLLADNEENSTLKIADFGLSAIFSITDDTTGSGHSIRRLRSVVGSPHYVAPEVLQDTGQGYDGAKADAWSIGIILYAMLAGNLPFGKELLKCLRYEKFKKWSYNTKYNDDDGCDVDPANDQAVEFPDWFFPPHFSYDVKSLIAQLIYPDPCLRLSVDEAIKHRWVLGGRHQRRRSSTSALSVQTDAPVDDLFVPSASPPPSVRGNPLQHSVSSPTAGSNRKQDKPHDVRWATVTTTAATTHGNIVRNLNNLHVTLTPSQPSASSLLKVSPHFKCPPHTLPRPVLHHPGYMPSLDETGPLHTPKRQQDQSQVVECAMCHRSNCCCDNDEKRDPFLTPPLAPMDDPVGPAPTPFSLSTW</sequence>
<evidence type="ECO:0000256" key="3">
    <source>
        <dbReference type="ARBA" id="ARBA00022679"/>
    </source>
</evidence>
<feature type="region of interest" description="Disordered" evidence="9">
    <location>
        <begin position="603"/>
        <end position="625"/>
    </location>
</feature>
<keyword evidence="3" id="KW-0808">Transferase</keyword>
<dbReference type="GO" id="GO:0005524">
    <property type="term" value="F:ATP binding"/>
    <property type="evidence" value="ECO:0007669"/>
    <property type="project" value="UniProtKB-KW"/>
</dbReference>
<dbReference type="EMBL" id="VJMH01005370">
    <property type="protein sequence ID" value="KAF0696812.1"/>
    <property type="molecule type" value="Genomic_DNA"/>
</dbReference>
<evidence type="ECO:0000313" key="11">
    <source>
        <dbReference type="EMBL" id="KAF0696812.1"/>
    </source>
</evidence>
<evidence type="ECO:0000256" key="1">
    <source>
        <dbReference type="ARBA" id="ARBA00012513"/>
    </source>
</evidence>
<accession>A0A485KX19</accession>
<evidence type="ECO:0000313" key="12">
    <source>
        <dbReference type="EMBL" id="VFT89325.1"/>
    </source>
</evidence>
<dbReference type="GO" id="GO:0004674">
    <property type="term" value="F:protein serine/threonine kinase activity"/>
    <property type="evidence" value="ECO:0007669"/>
    <property type="project" value="UniProtKB-KW"/>
</dbReference>
<dbReference type="PANTHER" id="PTHR43895:SF32">
    <property type="entry name" value="SERINE_THREONINE-PROTEIN KINASE CHK1"/>
    <property type="match status" value="1"/>
</dbReference>
<feature type="domain" description="Protein kinase" evidence="10">
    <location>
        <begin position="29"/>
        <end position="433"/>
    </location>
</feature>
<evidence type="ECO:0000256" key="7">
    <source>
        <dbReference type="ARBA" id="ARBA00047899"/>
    </source>
</evidence>
<feature type="region of interest" description="Disordered" evidence="9">
    <location>
        <begin position="457"/>
        <end position="495"/>
    </location>
</feature>
<dbReference type="PANTHER" id="PTHR43895">
    <property type="entry name" value="CALCIUM/CALMODULIN-DEPENDENT PROTEIN KINASE KINASE-RELATED"/>
    <property type="match status" value="1"/>
</dbReference>
<dbReference type="OrthoDB" id="539158at2759"/>
<keyword evidence="6" id="KW-0067">ATP-binding</keyword>
<feature type="compositionally biased region" description="Polar residues" evidence="9">
    <location>
        <begin position="475"/>
        <end position="487"/>
    </location>
</feature>
<dbReference type="PROSITE" id="PS00108">
    <property type="entry name" value="PROTEIN_KINASE_ST"/>
    <property type="match status" value="1"/>
</dbReference>
<keyword evidence="5" id="KW-0418">Kinase</keyword>
<dbReference type="Proteomes" id="UP000332933">
    <property type="component" value="Unassembled WGS sequence"/>
</dbReference>
<dbReference type="PROSITE" id="PS50011">
    <property type="entry name" value="PROTEIN_KINASE_DOM"/>
    <property type="match status" value="1"/>
</dbReference>
<dbReference type="GO" id="GO:0007165">
    <property type="term" value="P:signal transduction"/>
    <property type="evidence" value="ECO:0007669"/>
    <property type="project" value="TreeGrafter"/>
</dbReference>
<keyword evidence="2" id="KW-0723">Serine/threonine-protein kinase</keyword>
<evidence type="ECO:0000256" key="8">
    <source>
        <dbReference type="ARBA" id="ARBA00048679"/>
    </source>
</evidence>
<evidence type="ECO:0000256" key="9">
    <source>
        <dbReference type="SAM" id="MobiDB-lite"/>
    </source>
</evidence>
<organism evidence="12 13">
    <name type="scientific">Aphanomyces stellatus</name>
    <dbReference type="NCBI Taxonomy" id="120398"/>
    <lineage>
        <taxon>Eukaryota</taxon>
        <taxon>Sar</taxon>
        <taxon>Stramenopiles</taxon>
        <taxon>Oomycota</taxon>
        <taxon>Saprolegniomycetes</taxon>
        <taxon>Saprolegniales</taxon>
        <taxon>Verrucalvaceae</taxon>
        <taxon>Aphanomyces</taxon>
    </lineage>
</organism>
<gene>
    <name evidence="12" type="primary">Aste57867_12474</name>
    <name evidence="11" type="ORF">As57867_012428</name>
    <name evidence="12" type="ORF">ASTE57867_12474</name>
</gene>